<organism evidence="2 4">
    <name type="scientific">Fluoribacter gormanii</name>
    <dbReference type="NCBI Taxonomy" id="464"/>
    <lineage>
        <taxon>Bacteria</taxon>
        <taxon>Pseudomonadati</taxon>
        <taxon>Pseudomonadota</taxon>
        <taxon>Gammaproteobacteria</taxon>
        <taxon>Legionellales</taxon>
        <taxon>Legionellaceae</taxon>
        <taxon>Fluoribacter</taxon>
    </lineage>
</organism>
<dbReference type="AlphaFoldDB" id="A0A377GMV5"/>
<evidence type="ECO:0000313" key="1">
    <source>
        <dbReference type="EMBL" id="SIR02144.1"/>
    </source>
</evidence>
<dbReference type="Proteomes" id="UP000254374">
    <property type="component" value="Unassembled WGS sequence"/>
</dbReference>
<reference evidence="1 3" key="1">
    <citation type="submission" date="2017-01" db="EMBL/GenBank/DDBJ databases">
        <authorList>
            <person name="Varghese N."/>
            <person name="Submissions S."/>
        </authorList>
    </citation>
    <scope>NUCLEOTIDE SEQUENCE [LARGE SCALE GENOMIC DNA]</scope>
    <source>
        <strain evidence="1 3">ATCC 33342</strain>
    </source>
</reference>
<sequence length="494" mass="56314">MPTYIHVSEDDAVQYSPSQSVYYELHPKFDKKFHAYKSSYEPTTIDPKEEIVLKSTGVHHCHTVIVRDRTYNNYFLLHVSPQALRRPYDPVNKEVGTAVSTSGLGMFFMDSDIAMTNAKKPAYIDLDPYYYNSELIGTHANSELEVIVVANNEYWNVEEVQVKILSTLQERVPGKIVKSNVIINDALKHAYYYSVAFNPKSDSLTVISNNGLYTEPYENAFDNNIHKYAYEVLSAEKQWELKQRLRDLQTQSDKILGELLRVSPPHEPFEHLVFNPSHEFIKLAQDNRITIEELINGMESVISESKNPVMNLGSPALYDAYKNLGLLHLCAGNYDKSGFYLSKTADYATNISKAEFDEDKVFFSTLAGAVLERSGNFENAYPYYKEATNSFLGYVNQADTQMNFARIASQIKGKEVEALNAVIEAKKNLDEVIKRVKQGQSPEQEKILKILNSRQTACDGLLHSLQDVLIEHRHEDEELQHEYDKLFALSTVTL</sequence>
<name>A0A377GMV5_9GAMM</name>
<reference evidence="2 4" key="2">
    <citation type="submission" date="2018-06" db="EMBL/GenBank/DDBJ databases">
        <authorList>
            <consortium name="Pathogen Informatics"/>
            <person name="Doyle S."/>
        </authorList>
    </citation>
    <scope>NUCLEOTIDE SEQUENCE [LARGE SCALE GENOMIC DNA]</scope>
    <source>
        <strain evidence="2 4">NCTC11401</strain>
    </source>
</reference>
<dbReference type="SUPFAM" id="SSF48452">
    <property type="entry name" value="TPR-like"/>
    <property type="match status" value="1"/>
</dbReference>
<dbReference type="RefSeq" id="WP_058467043.1">
    <property type="nucleotide sequence ID" value="NZ_CAAAIX010000023.1"/>
</dbReference>
<evidence type="ECO:0008006" key="5">
    <source>
        <dbReference type="Google" id="ProtNLM"/>
    </source>
</evidence>
<accession>A0A377GMV5</accession>
<evidence type="ECO:0000313" key="2">
    <source>
        <dbReference type="EMBL" id="STO26098.1"/>
    </source>
</evidence>
<dbReference type="Proteomes" id="UP000186808">
    <property type="component" value="Unassembled WGS sequence"/>
</dbReference>
<dbReference type="EMBL" id="UGGV01000001">
    <property type="protein sequence ID" value="STO26098.1"/>
    <property type="molecule type" value="Genomic_DNA"/>
</dbReference>
<evidence type="ECO:0000313" key="4">
    <source>
        <dbReference type="Proteomes" id="UP000254374"/>
    </source>
</evidence>
<gene>
    <name evidence="2" type="ORF">NCTC11401_02950</name>
    <name evidence="1" type="ORF">SAMN05421777_105127</name>
</gene>
<dbReference type="Gene3D" id="1.25.40.10">
    <property type="entry name" value="Tetratricopeptide repeat domain"/>
    <property type="match status" value="1"/>
</dbReference>
<proteinExistence type="predicted"/>
<protein>
    <recommendedName>
        <fullName evidence="5">Tetratricopeptide repeat protein</fullName>
    </recommendedName>
</protein>
<dbReference type="OrthoDB" id="5632331at2"/>
<evidence type="ECO:0000313" key="3">
    <source>
        <dbReference type="Proteomes" id="UP000186808"/>
    </source>
</evidence>
<dbReference type="EMBL" id="FTNL01000005">
    <property type="protein sequence ID" value="SIR02144.1"/>
    <property type="molecule type" value="Genomic_DNA"/>
</dbReference>
<dbReference type="InterPro" id="IPR011990">
    <property type="entry name" value="TPR-like_helical_dom_sf"/>
</dbReference>
<keyword evidence="3" id="KW-1185">Reference proteome</keyword>